<dbReference type="GO" id="GO:0003725">
    <property type="term" value="F:double-stranded RNA binding"/>
    <property type="evidence" value="ECO:0007669"/>
    <property type="project" value="TreeGrafter"/>
</dbReference>
<evidence type="ECO:0000256" key="1">
    <source>
        <dbReference type="ARBA" id="ARBA00000109"/>
    </source>
</evidence>
<dbReference type="SUPFAM" id="SSF54768">
    <property type="entry name" value="dsRNA-binding domain-like"/>
    <property type="match status" value="1"/>
</dbReference>
<name>A0A926HNH5_9FIRM</name>
<feature type="binding site" evidence="15">
    <location>
        <position position="45"/>
    </location>
    <ligand>
        <name>Mg(2+)</name>
        <dbReference type="ChEBI" id="CHEBI:18420"/>
    </ligand>
</feature>
<keyword evidence="5 15" id="KW-0963">Cytoplasm</keyword>
<reference evidence="18" key="1">
    <citation type="submission" date="2020-08" db="EMBL/GenBank/DDBJ databases">
        <title>Genome public.</title>
        <authorList>
            <person name="Liu C."/>
            <person name="Sun Q."/>
        </authorList>
    </citation>
    <scope>NUCLEOTIDE SEQUENCE</scope>
    <source>
        <strain evidence="18">NSJ-44</strain>
    </source>
</reference>
<dbReference type="SUPFAM" id="SSF69065">
    <property type="entry name" value="RNase III domain-like"/>
    <property type="match status" value="1"/>
</dbReference>
<feature type="domain" description="RNase III" evidence="17">
    <location>
        <begin position="5"/>
        <end position="132"/>
    </location>
</feature>
<evidence type="ECO:0000256" key="8">
    <source>
        <dbReference type="ARBA" id="ARBA00022694"/>
    </source>
</evidence>
<dbReference type="GO" id="GO:0046872">
    <property type="term" value="F:metal ion binding"/>
    <property type="evidence" value="ECO:0007669"/>
    <property type="project" value="UniProtKB-KW"/>
</dbReference>
<feature type="active site" evidence="15">
    <location>
        <position position="121"/>
    </location>
</feature>
<feature type="binding site" evidence="15">
    <location>
        <position position="118"/>
    </location>
    <ligand>
        <name>Mg(2+)</name>
        <dbReference type="ChEBI" id="CHEBI:18420"/>
    </ligand>
</feature>
<proteinExistence type="inferred from homology"/>
<evidence type="ECO:0000256" key="11">
    <source>
        <dbReference type="ARBA" id="ARBA00022759"/>
    </source>
</evidence>
<comment type="function">
    <text evidence="15">Digests double-stranded RNA. Involved in the processing of primary rRNA transcript to yield the immediate precursors to the large and small rRNAs (23S and 16S). Processes some mRNAs, and tRNAs when they are encoded in the rRNA operon. Processes pre-crRNA and tracrRNA of type II CRISPR loci if present in the organism.</text>
</comment>
<dbReference type="SMART" id="SM00535">
    <property type="entry name" value="RIBOc"/>
    <property type="match status" value="1"/>
</dbReference>
<dbReference type="EMBL" id="JACRSO010000006">
    <property type="protein sequence ID" value="MBC8530163.1"/>
    <property type="molecule type" value="Genomic_DNA"/>
</dbReference>
<dbReference type="GO" id="GO:0042802">
    <property type="term" value="F:identical protein binding"/>
    <property type="evidence" value="ECO:0007669"/>
    <property type="project" value="UniProtKB-ARBA"/>
</dbReference>
<keyword evidence="14 15" id="KW-0694">RNA-binding</keyword>
<keyword evidence="6 15" id="KW-0698">rRNA processing</keyword>
<dbReference type="Gene3D" id="1.10.1520.10">
    <property type="entry name" value="Ribonuclease III domain"/>
    <property type="match status" value="1"/>
</dbReference>
<dbReference type="GO" id="GO:0004525">
    <property type="term" value="F:ribonuclease III activity"/>
    <property type="evidence" value="ECO:0007669"/>
    <property type="project" value="UniProtKB-UniRule"/>
</dbReference>
<evidence type="ECO:0000256" key="3">
    <source>
        <dbReference type="ARBA" id="ARBA00010183"/>
    </source>
</evidence>
<evidence type="ECO:0000259" key="16">
    <source>
        <dbReference type="PROSITE" id="PS50137"/>
    </source>
</evidence>
<evidence type="ECO:0000256" key="4">
    <source>
        <dbReference type="ARBA" id="ARBA00011738"/>
    </source>
</evidence>
<dbReference type="InterPro" id="IPR011907">
    <property type="entry name" value="RNase_III"/>
</dbReference>
<organism evidence="18 19">
    <name type="scientific">Luoshenia tenuis</name>
    <dbReference type="NCBI Taxonomy" id="2763654"/>
    <lineage>
        <taxon>Bacteria</taxon>
        <taxon>Bacillati</taxon>
        <taxon>Bacillota</taxon>
        <taxon>Clostridia</taxon>
        <taxon>Christensenellales</taxon>
        <taxon>Christensenellaceae</taxon>
        <taxon>Luoshenia</taxon>
    </lineage>
</organism>
<gene>
    <name evidence="15 18" type="primary">rnc</name>
    <name evidence="18" type="ORF">H8699_12040</name>
</gene>
<evidence type="ECO:0000256" key="15">
    <source>
        <dbReference type="HAMAP-Rule" id="MF_00104"/>
    </source>
</evidence>
<evidence type="ECO:0000256" key="5">
    <source>
        <dbReference type="ARBA" id="ARBA00022490"/>
    </source>
</evidence>
<dbReference type="GO" id="GO:0010468">
    <property type="term" value="P:regulation of gene expression"/>
    <property type="evidence" value="ECO:0007669"/>
    <property type="project" value="TreeGrafter"/>
</dbReference>
<feature type="domain" description="DRBM" evidence="16">
    <location>
        <begin position="158"/>
        <end position="227"/>
    </location>
</feature>
<comment type="catalytic activity">
    <reaction evidence="1 15">
        <text>Endonucleolytic cleavage to 5'-phosphomonoester.</text>
        <dbReference type="EC" id="3.1.26.3"/>
    </reaction>
</comment>
<dbReference type="PROSITE" id="PS50137">
    <property type="entry name" value="DS_RBD"/>
    <property type="match status" value="1"/>
</dbReference>
<dbReference type="EC" id="3.1.26.3" evidence="15"/>
<keyword evidence="15" id="KW-0699">rRNA-binding</keyword>
<evidence type="ECO:0000256" key="9">
    <source>
        <dbReference type="ARBA" id="ARBA00022722"/>
    </source>
</evidence>
<dbReference type="FunFam" id="3.30.160.20:FF:000003">
    <property type="entry name" value="Ribonuclease 3"/>
    <property type="match status" value="1"/>
</dbReference>
<dbReference type="PANTHER" id="PTHR11207">
    <property type="entry name" value="RIBONUCLEASE III"/>
    <property type="match status" value="1"/>
</dbReference>
<dbReference type="Pfam" id="PF14622">
    <property type="entry name" value="Ribonucleas_3_3"/>
    <property type="match status" value="1"/>
</dbReference>
<evidence type="ECO:0000259" key="17">
    <source>
        <dbReference type="PROSITE" id="PS50142"/>
    </source>
</evidence>
<dbReference type="CDD" id="cd00593">
    <property type="entry name" value="RIBOc"/>
    <property type="match status" value="1"/>
</dbReference>
<keyword evidence="19" id="KW-1185">Reference proteome</keyword>
<evidence type="ECO:0000256" key="12">
    <source>
        <dbReference type="ARBA" id="ARBA00022801"/>
    </source>
</evidence>
<dbReference type="InterPro" id="IPR014720">
    <property type="entry name" value="dsRBD_dom"/>
</dbReference>
<dbReference type="Gene3D" id="3.30.160.20">
    <property type="match status" value="1"/>
</dbReference>
<dbReference type="InterPro" id="IPR000999">
    <property type="entry name" value="RNase_III_dom"/>
</dbReference>
<evidence type="ECO:0000256" key="2">
    <source>
        <dbReference type="ARBA" id="ARBA00004496"/>
    </source>
</evidence>
<comment type="subunit">
    <text evidence="4 15">Homodimer.</text>
</comment>
<evidence type="ECO:0000256" key="6">
    <source>
        <dbReference type="ARBA" id="ARBA00022552"/>
    </source>
</evidence>
<dbReference type="FunFam" id="1.10.1520.10:FF:000001">
    <property type="entry name" value="Ribonuclease 3"/>
    <property type="match status" value="1"/>
</dbReference>
<dbReference type="GO" id="GO:0019843">
    <property type="term" value="F:rRNA binding"/>
    <property type="evidence" value="ECO:0007669"/>
    <property type="project" value="UniProtKB-KW"/>
</dbReference>
<sequence>MAYTKEQFEADIGHRFLDRQLLRSALTHSSYAGRPEDWPHNERLEYLGDAVVELAVSDWLYNHIPPLPEGQMTQARAQSVCEAALAGCARQIRLGELLYLGRGEELTHGREKNSILSDAFEALVGALYQDAGFDFAKDFVLRAVGPLLITALNGENQDCKTQLQERLKQLQRGDPEYVILSSEGPSHRPVFTAAVEADGQRLGLGQGGSKKEAEQAAAAEALECLKG</sequence>
<evidence type="ECO:0000256" key="14">
    <source>
        <dbReference type="ARBA" id="ARBA00022884"/>
    </source>
</evidence>
<evidence type="ECO:0000313" key="18">
    <source>
        <dbReference type="EMBL" id="MBC8530163.1"/>
    </source>
</evidence>
<dbReference type="NCBIfam" id="TIGR02191">
    <property type="entry name" value="RNaseIII"/>
    <property type="match status" value="1"/>
</dbReference>
<dbReference type="PROSITE" id="PS00517">
    <property type="entry name" value="RNASE_3_1"/>
    <property type="match status" value="1"/>
</dbReference>
<comment type="subcellular location">
    <subcellularLocation>
        <location evidence="2 15">Cytoplasm</location>
    </subcellularLocation>
</comment>
<dbReference type="RefSeq" id="WP_249285897.1">
    <property type="nucleotide sequence ID" value="NZ_JACRSO010000006.1"/>
</dbReference>
<dbReference type="InterPro" id="IPR036389">
    <property type="entry name" value="RNase_III_sf"/>
</dbReference>
<keyword evidence="13 15" id="KW-0460">Magnesium</keyword>
<keyword evidence="10 15" id="KW-0479">Metal-binding</keyword>
<dbReference type="SMART" id="SM00358">
    <property type="entry name" value="DSRM"/>
    <property type="match status" value="1"/>
</dbReference>
<dbReference type="Proteomes" id="UP000654279">
    <property type="component" value="Unassembled WGS sequence"/>
</dbReference>
<feature type="binding site" evidence="15">
    <location>
        <position position="121"/>
    </location>
    <ligand>
        <name>Mg(2+)</name>
        <dbReference type="ChEBI" id="CHEBI:18420"/>
    </ligand>
</feature>
<dbReference type="HAMAP" id="MF_00104">
    <property type="entry name" value="RNase_III"/>
    <property type="match status" value="1"/>
</dbReference>
<keyword evidence="12 15" id="KW-0378">Hydrolase</keyword>
<keyword evidence="11 15" id="KW-0255">Endonuclease</keyword>
<comment type="similarity">
    <text evidence="3">Belongs to the ribonuclease III family.</text>
</comment>
<dbReference type="PANTHER" id="PTHR11207:SF0">
    <property type="entry name" value="RIBONUCLEASE 3"/>
    <property type="match status" value="1"/>
</dbReference>
<accession>A0A926HNH5</accession>
<dbReference type="GO" id="GO:0006364">
    <property type="term" value="P:rRNA processing"/>
    <property type="evidence" value="ECO:0007669"/>
    <property type="project" value="UniProtKB-UniRule"/>
</dbReference>
<protein>
    <recommendedName>
        <fullName evidence="15">Ribonuclease 3</fullName>
        <ecNumber evidence="15">3.1.26.3</ecNumber>
    </recommendedName>
    <alternativeName>
        <fullName evidence="15">Ribonuclease III</fullName>
        <shortName evidence="15">RNase III</shortName>
    </alternativeName>
</protein>
<keyword evidence="9 15" id="KW-0540">Nuclease</keyword>
<dbReference type="PROSITE" id="PS50142">
    <property type="entry name" value="RNASE_3_2"/>
    <property type="match status" value="1"/>
</dbReference>
<dbReference type="GO" id="GO:0008033">
    <property type="term" value="P:tRNA processing"/>
    <property type="evidence" value="ECO:0007669"/>
    <property type="project" value="UniProtKB-KW"/>
</dbReference>
<keyword evidence="8 15" id="KW-0819">tRNA processing</keyword>
<evidence type="ECO:0000256" key="7">
    <source>
        <dbReference type="ARBA" id="ARBA00022664"/>
    </source>
</evidence>
<dbReference type="GO" id="GO:0005737">
    <property type="term" value="C:cytoplasm"/>
    <property type="evidence" value="ECO:0007669"/>
    <property type="project" value="UniProtKB-SubCell"/>
</dbReference>
<dbReference type="GO" id="GO:0006397">
    <property type="term" value="P:mRNA processing"/>
    <property type="evidence" value="ECO:0007669"/>
    <property type="project" value="UniProtKB-UniRule"/>
</dbReference>
<dbReference type="Pfam" id="PF00035">
    <property type="entry name" value="dsrm"/>
    <property type="match status" value="1"/>
</dbReference>
<comment type="cofactor">
    <cofactor evidence="15">
        <name>Mg(2+)</name>
        <dbReference type="ChEBI" id="CHEBI:18420"/>
    </cofactor>
</comment>
<comment type="caution">
    <text evidence="18">The sequence shown here is derived from an EMBL/GenBank/DDBJ whole genome shotgun (WGS) entry which is preliminary data.</text>
</comment>
<feature type="active site" evidence="15">
    <location>
        <position position="49"/>
    </location>
</feature>
<evidence type="ECO:0000256" key="10">
    <source>
        <dbReference type="ARBA" id="ARBA00022723"/>
    </source>
</evidence>
<evidence type="ECO:0000256" key="13">
    <source>
        <dbReference type="ARBA" id="ARBA00022842"/>
    </source>
</evidence>
<dbReference type="AlphaFoldDB" id="A0A926HNH5"/>
<keyword evidence="7 15" id="KW-0507">mRNA processing</keyword>
<evidence type="ECO:0000313" key="19">
    <source>
        <dbReference type="Proteomes" id="UP000654279"/>
    </source>
</evidence>